<dbReference type="PANTHER" id="PTHR33603:SF1">
    <property type="entry name" value="RIBOSOMAL RNA LARGE SUBUNIT METHYLTRANSFERASE H"/>
    <property type="match status" value="1"/>
</dbReference>
<reference evidence="7" key="1">
    <citation type="submission" date="2021-03" db="EMBL/GenBank/DDBJ databases">
        <title>Proteiniclasticum marinus sp. nov., isolated from tidal flat sediment.</title>
        <authorList>
            <person name="Namirimu T."/>
            <person name="Yang J.-A."/>
            <person name="Yang S.-H."/>
            <person name="Kim Y.-J."/>
            <person name="Kwon K.K."/>
        </authorList>
    </citation>
    <scope>NUCLEOTIDE SEQUENCE</scope>
    <source>
        <strain evidence="7">SCR006</strain>
    </source>
</reference>
<dbReference type="Gene3D" id="3.40.1280.10">
    <property type="match status" value="1"/>
</dbReference>
<dbReference type="Pfam" id="PF02590">
    <property type="entry name" value="SPOUT_MTase"/>
    <property type="match status" value="1"/>
</dbReference>
<gene>
    <name evidence="7" type="ORF">J3A84_11255</name>
</gene>
<evidence type="ECO:0000256" key="1">
    <source>
        <dbReference type="ARBA" id="ARBA00022490"/>
    </source>
</evidence>
<dbReference type="SUPFAM" id="SSF75217">
    <property type="entry name" value="alpha/beta knot"/>
    <property type="match status" value="1"/>
</dbReference>
<evidence type="ECO:0000256" key="3">
    <source>
        <dbReference type="ARBA" id="ARBA00022603"/>
    </source>
</evidence>
<accession>A0A939HCT0</accession>
<proteinExistence type="inferred from homology"/>
<comment type="similarity">
    <text evidence="6">Belongs to the RNA methyltransferase RlmH family.</text>
</comment>
<dbReference type="GO" id="GO:0008168">
    <property type="term" value="F:methyltransferase activity"/>
    <property type="evidence" value="ECO:0007669"/>
    <property type="project" value="UniProtKB-KW"/>
</dbReference>
<dbReference type="PANTHER" id="PTHR33603">
    <property type="entry name" value="METHYLTRANSFERASE"/>
    <property type="match status" value="1"/>
</dbReference>
<evidence type="ECO:0000313" key="8">
    <source>
        <dbReference type="Proteomes" id="UP000664218"/>
    </source>
</evidence>
<evidence type="ECO:0000256" key="2">
    <source>
        <dbReference type="ARBA" id="ARBA00022552"/>
    </source>
</evidence>
<evidence type="ECO:0000256" key="5">
    <source>
        <dbReference type="ARBA" id="ARBA00022691"/>
    </source>
</evidence>
<sequence>MTRTEIDIIAVGKLKENYLRSAQDSLLKGLNHRAGISVIEIKDEKTKEGASLKELERVKNLEGKSILKHLDARARIIAMDLRGKKTNSDALKKMLAVEQMDGQKIQFIIGGSLGISEEVLAMAHRRISFGDMTYPHQLFRVMLLEELTKLI</sequence>
<dbReference type="Proteomes" id="UP000664218">
    <property type="component" value="Unassembled WGS sequence"/>
</dbReference>
<keyword evidence="1" id="KW-0963">Cytoplasm</keyword>
<keyword evidence="4" id="KW-0808">Transferase</keyword>
<dbReference type="EMBL" id="JAFNJU010000008">
    <property type="protein sequence ID" value="MBO1265612.1"/>
    <property type="molecule type" value="Genomic_DNA"/>
</dbReference>
<keyword evidence="2" id="KW-0698">rRNA processing</keyword>
<keyword evidence="5" id="KW-0949">S-adenosyl-L-methionine</keyword>
<dbReference type="InterPro" id="IPR029028">
    <property type="entry name" value="Alpha/beta_knot_MTases"/>
</dbReference>
<dbReference type="CDD" id="cd18081">
    <property type="entry name" value="RlmH-like"/>
    <property type="match status" value="1"/>
</dbReference>
<evidence type="ECO:0000256" key="4">
    <source>
        <dbReference type="ARBA" id="ARBA00022679"/>
    </source>
</evidence>
<evidence type="ECO:0000256" key="6">
    <source>
        <dbReference type="ARBA" id="ARBA00038303"/>
    </source>
</evidence>
<comment type="caution">
    <text evidence="7">The sequence shown here is derived from an EMBL/GenBank/DDBJ whole genome shotgun (WGS) entry which is preliminary data.</text>
</comment>
<name>A0A939HCT0_9CLOT</name>
<organism evidence="7 8">
    <name type="scientific">Proteiniclasticum aestuarii</name>
    <dbReference type="NCBI Taxonomy" id="2817862"/>
    <lineage>
        <taxon>Bacteria</taxon>
        <taxon>Bacillati</taxon>
        <taxon>Bacillota</taxon>
        <taxon>Clostridia</taxon>
        <taxon>Eubacteriales</taxon>
        <taxon>Clostridiaceae</taxon>
        <taxon>Proteiniclasticum</taxon>
    </lineage>
</organism>
<keyword evidence="3" id="KW-0489">Methyltransferase</keyword>
<dbReference type="GO" id="GO:0006364">
    <property type="term" value="P:rRNA processing"/>
    <property type="evidence" value="ECO:0007669"/>
    <property type="project" value="UniProtKB-KW"/>
</dbReference>
<dbReference type="InterPro" id="IPR029026">
    <property type="entry name" value="tRNA_m1G_MTases_N"/>
</dbReference>
<dbReference type="AlphaFoldDB" id="A0A939HCT0"/>
<keyword evidence="8" id="KW-1185">Reference proteome</keyword>
<dbReference type="PIRSF" id="PIRSF004505">
    <property type="entry name" value="MT_bac"/>
    <property type="match status" value="1"/>
</dbReference>
<dbReference type="InterPro" id="IPR003742">
    <property type="entry name" value="RlmH-like"/>
</dbReference>
<protein>
    <submittedName>
        <fullName evidence="7">23S rRNA (Pseudouridine(1915)-N(3))-methyltransferase RlmH</fullName>
    </submittedName>
</protein>
<dbReference type="RefSeq" id="WP_207600133.1">
    <property type="nucleotide sequence ID" value="NZ_JAFNJU010000008.1"/>
</dbReference>
<evidence type="ECO:0000313" key="7">
    <source>
        <dbReference type="EMBL" id="MBO1265612.1"/>
    </source>
</evidence>
<dbReference type="GO" id="GO:0032259">
    <property type="term" value="P:methylation"/>
    <property type="evidence" value="ECO:0007669"/>
    <property type="project" value="UniProtKB-KW"/>
</dbReference>